<name>A0A859DWK1_9FIRM</name>
<feature type="region of interest" description="Disordered" evidence="1">
    <location>
        <begin position="1"/>
        <end position="27"/>
    </location>
</feature>
<gene>
    <name evidence="3" type="ORF">GJQ69_09365</name>
    <name evidence="4" type="ORF">GKP14_03520</name>
</gene>
<protein>
    <submittedName>
        <fullName evidence="3">Uncharacterized protein</fullName>
    </submittedName>
</protein>
<keyword evidence="2" id="KW-1133">Transmembrane helix</keyword>
<evidence type="ECO:0000313" key="6">
    <source>
        <dbReference type="Proteomes" id="UP000509623"/>
    </source>
</evidence>
<keyword evidence="6" id="KW-1185">Reference proteome</keyword>
<evidence type="ECO:0000256" key="2">
    <source>
        <dbReference type="SAM" id="Phobius"/>
    </source>
</evidence>
<dbReference type="AlphaFoldDB" id="A0A859DWK1"/>
<dbReference type="Proteomes" id="UP000509623">
    <property type="component" value="Chromosome"/>
</dbReference>
<feature type="compositionally biased region" description="Basic and acidic residues" evidence="1">
    <location>
        <begin position="7"/>
        <end position="20"/>
    </location>
</feature>
<keyword evidence="2" id="KW-0472">Membrane</keyword>
<feature type="transmembrane region" description="Helical" evidence="2">
    <location>
        <begin position="77"/>
        <end position="95"/>
    </location>
</feature>
<evidence type="ECO:0000256" key="1">
    <source>
        <dbReference type="SAM" id="MobiDB-lite"/>
    </source>
</evidence>
<dbReference type="EMBL" id="CP046161">
    <property type="protein sequence ID" value="QKO30162.1"/>
    <property type="molecule type" value="Genomic_DNA"/>
</dbReference>
<keyword evidence="2" id="KW-0812">Transmembrane</keyword>
<dbReference type="EMBL" id="CP046051">
    <property type="protein sequence ID" value="QKN24663.1"/>
    <property type="molecule type" value="Genomic_DNA"/>
</dbReference>
<feature type="transmembrane region" description="Helical" evidence="2">
    <location>
        <begin position="35"/>
        <end position="57"/>
    </location>
</feature>
<reference evidence="5 6" key="1">
    <citation type="submission" date="2019-11" db="EMBL/GenBank/DDBJ databases">
        <authorList>
            <person name="Ren C."/>
            <person name="Wang H."/>
            <person name="Xu Y."/>
        </authorList>
    </citation>
    <scope>NUCLEOTIDE SEQUENCE [LARGE SCALE GENOMIC DNA]</scope>
    <source>
        <strain evidence="6">JNU-WLY1368</strain>
        <strain evidence="3 5">LBM 19010</strain>
    </source>
</reference>
<dbReference type="KEGG" id="clf:GJQ69_09365"/>
<reference evidence="4" key="2">
    <citation type="journal article" date="2021" name="Appl. Environ. Microbiol.">
        <title>Adaptability of a Caproate-Producing Bacterium Contributes to Its Dominance in an Anaerobic Fermentation System.</title>
        <authorList>
            <person name="Wang H."/>
            <person name="Gu Y."/>
            <person name="Zhou W."/>
            <person name="Zhao D."/>
            <person name="Qiao Z."/>
            <person name="Zheng J."/>
            <person name="Gao J."/>
            <person name="Chen X."/>
            <person name="Ren C."/>
            <person name="Xu Y."/>
        </authorList>
    </citation>
    <scope>NUCLEOTIDE SEQUENCE</scope>
    <source>
        <strain evidence="4">JNU-WLY1368</strain>
    </source>
</reference>
<evidence type="ECO:0000313" key="3">
    <source>
        <dbReference type="EMBL" id="QKN24663.1"/>
    </source>
</evidence>
<reference evidence="4" key="3">
    <citation type="journal article" date="2022" name="Int. J. Syst. Evol. Microbiol.">
        <title>Caproicibacterium lactatifermentans sp. nov., isolated from pit clay used for the production of Chinese strong aroma-type liquor.</title>
        <authorList>
            <person name="Wang H."/>
            <person name="Gu Y."/>
            <person name="Zhao D."/>
            <person name="Qiao Z."/>
            <person name="Zheng J."/>
            <person name="Gao J."/>
            <person name="Ren C."/>
            <person name="Xu Y."/>
        </authorList>
    </citation>
    <scope>NUCLEOTIDE SEQUENCE</scope>
    <source>
        <strain evidence="4">JNU-WLY1368</strain>
    </source>
</reference>
<dbReference type="RefSeq" id="WP_157659001.1">
    <property type="nucleotide sequence ID" value="NZ_CP046051.1"/>
</dbReference>
<organism evidence="3 5">
    <name type="scientific">Caproicibacterium lactatifermentans</name>
    <dbReference type="NCBI Taxonomy" id="2666138"/>
    <lineage>
        <taxon>Bacteria</taxon>
        <taxon>Bacillati</taxon>
        <taxon>Bacillota</taxon>
        <taxon>Clostridia</taxon>
        <taxon>Eubacteriales</taxon>
        <taxon>Oscillospiraceae</taxon>
        <taxon>Caproicibacterium</taxon>
    </lineage>
</organism>
<dbReference type="Proteomes" id="UP000501316">
    <property type="component" value="Chromosome"/>
</dbReference>
<accession>A0A859DWK1</accession>
<proteinExistence type="predicted"/>
<evidence type="ECO:0000313" key="5">
    <source>
        <dbReference type="Proteomes" id="UP000501316"/>
    </source>
</evidence>
<evidence type="ECO:0000313" key="4">
    <source>
        <dbReference type="EMBL" id="QKO30162.1"/>
    </source>
</evidence>
<sequence length="104" mass="11344">MRKMLLRKTDGSEKEVTGREWRRRHRGGSRKDMTALLYALLAAFSGAGVGCLTGLAFPTYDLVGLPHISAAALEIGLLLGAAVGLVTLQLVRTLLKRWKKAKKP</sequence>